<evidence type="ECO:0000313" key="5">
    <source>
        <dbReference type="Proteomes" id="UP000001058"/>
    </source>
</evidence>
<feature type="region of interest" description="Disordered" evidence="2">
    <location>
        <begin position="2224"/>
        <end position="2292"/>
    </location>
</feature>
<dbReference type="InterPro" id="IPR002815">
    <property type="entry name" value="Spo11/TopoVI_A"/>
</dbReference>
<feature type="region of interest" description="Disordered" evidence="2">
    <location>
        <begin position="292"/>
        <end position="336"/>
    </location>
</feature>
<dbReference type="OrthoDB" id="549023at2759"/>
<dbReference type="PANTHER" id="PTHR10848">
    <property type="entry name" value="MEIOTIC RECOMBINATION PROTEIN SPO11"/>
    <property type="match status" value="1"/>
</dbReference>
<dbReference type="SUPFAM" id="SSF56726">
    <property type="entry name" value="DNA topoisomerase IV, alpha subunit"/>
    <property type="match status" value="1"/>
</dbReference>
<gene>
    <name evidence="4" type="ORF">VOLCADRAFT_105081</name>
</gene>
<feature type="region of interest" description="Disordered" evidence="2">
    <location>
        <begin position="2478"/>
        <end position="2502"/>
    </location>
</feature>
<feature type="compositionally biased region" description="Gly residues" evidence="2">
    <location>
        <begin position="1089"/>
        <end position="1103"/>
    </location>
</feature>
<dbReference type="GO" id="GO:0000706">
    <property type="term" value="P:meiotic DNA double-strand break processing"/>
    <property type="evidence" value="ECO:0007669"/>
    <property type="project" value="TreeGrafter"/>
</dbReference>
<dbReference type="GO" id="GO:0003677">
    <property type="term" value="F:DNA binding"/>
    <property type="evidence" value="ECO:0007669"/>
    <property type="project" value="InterPro"/>
</dbReference>
<feature type="compositionally biased region" description="Gly residues" evidence="2">
    <location>
        <begin position="2478"/>
        <end position="2488"/>
    </location>
</feature>
<feature type="compositionally biased region" description="Low complexity" evidence="2">
    <location>
        <begin position="2080"/>
        <end position="2094"/>
    </location>
</feature>
<feature type="region of interest" description="Disordered" evidence="2">
    <location>
        <begin position="1655"/>
        <end position="1676"/>
    </location>
</feature>
<feature type="region of interest" description="Disordered" evidence="2">
    <location>
        <begin position="1042"/>
        <end position="1134"/>
    </location>
</feature>
<dbReference type="STRING" id="3068.D8TYB1"/>
<keyword evidence="5" id="KW-1185">Reference proteome</keyword>
<feature type="region of interest" description="Disordered" evidence="2">
    <location>
        <begin position="1779"/>
        <end position="1807"/>
    </location>
</feature>
<keyword evidence="1" id="KW-0175">Coiled coil</keyword>
<dbReference type="KEGG" id="vcn:VOLCADRAFT_105081"/>
<feature type="compositionally biased region" description="Gly residues" evidence="2">
    <location>
        <begin position="757"/>
        <end position="787"/>
    </location>
</feature>
<evidence type="ECO:0000256" key="2">
    <source>
        <dbReference type="SAM" id="MobiDB-lite"/>
    </source>
</evidence>
<dbReference type="eggNOG" id="KOG2795">
    <property type="taxonomic scope" value="Eukaryota"/>
</dbReference>
<dbReference type="PRINTS" id="PR01550">
    <property type="entry name" value="TOP6AFAMILY"/>
</dbReference>
<dbReference type="Pfam" id="PF21180">
    <property type="entry name" value="TOP6A-Spo11_Toprim"/>
    <property type="match status" value="1"/>
</dbReference>
<dbReference type="GeneID" id="9615505"/>
<feature type="compositionally biased region" description="Polar residues" evidence="2">
    <location>
        <begin position="1250"/>
        <end position="1259"/>
    </location>
</feature>
<accession>D8TYB1</accession>
<dbReference type="RefSeq" id="XP_002951345.1">
    <property type="nucleotide sequence ID" value="XM_002951299.1"/>
</dbReference>
<organism evidence="5">
    <name type="scientific">Volvox carteri f. nagariensis</name>
    <dbReference type="NCBI Taxonomy" id="3068"/>
    <lineage>
        <taxon>Eukaryota</taxon>
        <taxon>Viridiplantae</taxon>
        <taxon>Chlorophyta</taxon>
        <taxon>core chlorophytes</taxon>
        <taxon>Chlorophyceae</taxon>
        <taxon>CS clade</taxon>
        <taxon>Chlamydomonadales</taxon>
        <taxon>Volvocaceae</taxon>
        <taxon>Volvox</taxon>
    </lineage>
</organism>
<reference evidence="4 5" key="1">
    <citation type="journal article" date="2010" name="Science">
        <title>Genomic analysis of organismal complexity in the multicellular green alga Volvox carteri.</title>
        <authorList>
            <person name="Prochnik S.E."/>
            <person name="Umen J."/>
            <person name="Nedelcu A.M."/>
            <person name="Hallmann A."/>
            <person name="Miller S.M."/>
            <person name="Nishii I."/>
            <person name="Ferris P."/>
            <person name="Kuo A."/>
            <person name="Mitros T."/>
            <person name="Fritz-Laylin L.K."/>
            <person name="Hellsten U."/>
            <person name="Chapman J."/>
            <person name="Simakov O."/>
            <person name="Rensing S.A."/>
            <person name="Terry A."/>
            <person name="Pangilinan J."/>
            <person name="Kapitonov V."/>
            <person name="Jurka J."/>
            <person name="Salamov A."/>
            <person name="Shapiro H."/>
            <person name="Schmutz J."/>
            <person name="Grimwood J."/>
            <person name="Lindquist E."/>
            <person name="Lucas S."/>
            <person name="Grigoriev I.V."/>
            <person name="Schmitt R."/>
            <person name="Kirk D."/>
            <person name="Rokhsar D.S."/>
        </authorList>
    </citation>
    <scope>NUCLEOTIDE SEQUENCE [LARGE SCALE GENOMIC DNA]</scope>
    <source>
        <strain evidence="5">f. Nagariensis / Eve</strain>
    </source>
</reference>
<feature type="domain" description="Topoisomerase 6 subunit A/Spo11 TOPRIM" evidence="3">
    <location>
        <begin position="132"/>
        <end position="279"/>
    </location>
</feature>
<dbReference type="GO" id="GO:0007131">
    <property type="term" value="P:reciprocal meiotic recombination"/>
    <property type="evidence" value="ECO:0007669"/>
    <property type="project" value="TreeGrafter"/>
</dbReference>
<feature type="region of interest" description="Disordered" evidence="2">
    <location>
        <begin position="1544"/>
        <end position="1570"/>
    </location>
</feature>
<evidence type="ECO:0000313" key="4">
    <source>
        <dbReference type="EMBL" id="EFJ47521.1"/>
    </source>
</evidence>
<feature type="region of interest" description="Disordered" evidence="2">
    <location>
        <begin position="1187"/>
        <end position="1232"/>
    </location>
</feature>
<feature type="compositionally biased region" description="Low complexity" evidence="2">
    <location>
        <begin position="1975"/>
        <end position="1989"/>
    </location>
</feature>
<feature type="compositionally biased region" description="Basic residues" evidence="2">
    <location>
        <begin position="292"/>
        <end position="307"/>
    </location>
</feature>
<dbReference type="GO" id="GO:0003918">
    <property type="term" value="F:DNA topoisomerase type II (double strand cut, ATP-hydrolyzing) activity"/>
    <property type="evidence" value="ECO:0007669"/>
    <property type="project" value="InterPro"/>
</dbReference>
<dbReference type="Gene3D" id="3.40.1360.10">
    <property type="match status" value="1"/>
</dbReference>
<dbReference type="InterPro" id="IPR034136">
    <property type="entry name" value="TOPRIM_Topo6A/Spo11"/>
</dbReference>
<name>D8TYB1_VOLCA</name>
<dbReference type="EMBL" id="GL378344">
    <property type="protein sequence ID" value="EFJ47521.1"/>
    <property type="molecule type" value="Genomic_DNA"/>
</dbReference>
<feature type="compositionally biased region" description="Low complexity" evidence="2">
    <location>
        <begin position="1317"/>
        <end position="1327"/>
    </location>
</feature>
<feature type="region of interest" description="Disordered" evidence="2">
    <location>
        <begin position="2053"/>
        <end position="2159"/>
    </location>
</feature>
<dbReference type="GO" id="GO:0000228">
    <property type="term" value="C:nuclear chromosome"/>
    <property type="evidence" value="ECO:0007669"/>
    <property type="project" value="TreeGrafter"/>
</dbReference>
<feature type="compositionally biased region" description="Gly residues" evidence="2">
    <location>
        <begin position="1559"/>
        <end position="1568"/>
    </location>
</feature>
<evidence type="ECO:0000259" key="3">
    <source>
        <dbReference type="Pfam" id="PF21180"/>
    </source>
</evidence>
<feature type="compositionally biased region" description="Low complexity" evidence="2">
    <location>
        <begin position="1108"/>
        <end position="1134"/>
    </location>
</feature>
<feature type="region of interest" description="Disordered" evidence="2">
    <location>
        <begin position="1587"/>
        <end position="1622"/>
    </location>
</feature>
<feature type="region of interest" description="Disordered" evidence="2">
    <location>
        <begin position="1943"/>
        <end position="2018"/>
    </location>
</feature>
<evidence type="ECO:0000256" key="1">
    <source>
        <dbReference type="SAM" id="Coils"/>
    </source>
</evidence>
<proteinExistence type="predicted"/>
<dbReference type="GO" id="GO:0042138">
    <property type="term" value="P:meiotic DNA double-strand break formation"/>
    <property type="evidence" value="ECO:0007669"/>
    <property type="project" value="TreeGrafter"/>
</dbReference>
<feature type="region of interest" description="Disordered" evidence="2">
    <location>
        <begin position="751"/>
        <end position="787"/>
    </location>
</feature>
<dbReference type="CDD" id="cd00223">
    <property type="entry name" value="TOPRIM_TopoIIB_SPO"/>
    <property type="match status" value="1"/>
</dbReference>
<dbReference type="InterPro" id="IPR036078">
    <property type="entry name" value="Spo11/TopoVI_A_sf"/>
</dbReference>
<dbReference type="InParanoid" id="D8TYB1"/>
<feature type="coiled-coil region" evidence="1">
    <location>
        <begin position="963"/>
        <end position="990"/>
    </location>
</feature>
<feature type="compositionally biased region" description="Acidic residues" evidence="2">
    <location>
        <begin position="1193"/>
        <end position="1212"/>
    </location>
</feature>
<dbReference type="PANTHER" id="PTHR10848:SF0">
    <property type="entry name" value="MEIOTIC RECOMBINATION PROTEIN SPO11"/>
    <property type="match status" value="1"/>
</dbReference>
<sequence length="2553" mass="261212">MYACVCEGACVRLESVLAVLNAVHDLLRQGRQATQRDLYYTRPGGDVCGAWGGGGAAAAARRTRFTLGGLQYRRWEWVGPSGRALPGDMATIARFGLQLMSPAAAAAAAAGGSAAAAAAAGGSGGGSGGSCYLLVVEKDAVFQRLAEDRIWDHLPCVLLTARGMPDLATRAFAARLAASFPAPRLQPVGLVDYNPAGVVILATYKYGSDRLGPEGRAHLLPGLRWLGLRSRQLADVEHHHLQPLSERDRVMVRGLRERLGDMEPGWAGELDVMEASGYKGGGKRDAQAKIKHQHTHSAAPHRHRAPRRKGEQKMPWNVQSPDEPKAQRRHRGGVPGGCRNLGKIRTLVKSGLDPNGLVSNTSCFDNTTWVLKDRKPLVPLLVFSCFNGVPAAVLDLLIRLGALPNAVTDCGLPAPLAVLCAKITAEEHRALFQVLRQHRCSTFNSSVCSARNDHPIHITCKVLDLSDWTSPRKVEGIELLIKFGTFQLSDGGLDERAMYDFVATAVRHSCGHKLLDCLWRHFPQQLLPSLPASDCLLLRALADSWLEPFWRRSAERQHTVSMGLVLRALLEHPAMQPPQREAVAYWLRTNMAVLLYRPELVALLLDRCRVCPAQSTSSRAASGPGSPVSPRSAAATAAAVPLHFHPDDRDLVLPVGLLSGPEAAQGDVPLAPGMSLMLAYVVDPDEQLARQGGIHAVPPQPCPRERLLDLLDSNVLDYVDNRNLDLVEVTLAELLPQLASLSPSAAAAADLDDDQGAAGGSGVTLSDGGIGDRGGGDGSRSAACGGGRSDGKGAAANLAAQLSVVSERLERAHACLDELYDSERSDAELANDPEVWRAEAAVEALAAVQRCLQRAATAAAGGDGDASARFRCELSTGVAFVDVVAARIVGQPEWGFSRGLLLQLGLCQMRRALRSLQAAAGSGGAADRGADGGVQGVEAQMEVLRLYFEELLADTSVSERRLLEDLVSALEAAERERDLEEAQVAEEVAAAAAAAAAAAVTTAAMETNTEASHALQPPRATEYGSMAEIPYDANPSEALLRGMTKPLSPPPPQRQQQMHEVVGRCEQEEAQQETEGQNIDVALVPRAGVEGGDGGSDGCGGSAGQQLSACSSRHPSSSSCRCDSSSSSGVSGSVGNIGGPEAAAAATTLPVVADSTAATAAAMAAMRQAFLTPQARAAMHRAMLPGESMGEWTSDDEDGSDGGDDDDDDDDIGVGGGRGGSSSSAESWRRQAKDVAVSARGVGDAVADSGASQGSNAGCSRSIFAGRGGSGVKGKGSCSTRRCALENGSDTLGAGPGRQCSQLSPNLAKPPPPPPQQQQQAQQMRQVQQRRRRLKLVGVVDGGAATGRRRRGRRLYGSESGAERPEGFSTPTVDGWRDPDLLLGGLNVMSLPPNIRHGSGGCGGSGSSSDSSGRELAPYEYLGAAVMFQDYEDSGSGGSSDANAGFGVGVGVRCNGSAASSAYDTPSEGSGGDAASLLEAQARGWSGGGAADAVVAAAAAPRRLSHSSDQSSELSYGSAQGGYGSVHGYGPEYGLESVGGDMGALDSGVANRPTCGGSSNSGGGGGGASRRDMHTIAAAAALAMASATGGSGPAPLPAPQGGGNITQQRRHRNGSGQQSKHAAMRSLSCRAAYAAGPTVAVSYYERANGCDSVTSMEQSGDLRGLRTSVPDGSGTPSTAGVNAMVLMAERPLACHVSSSTSCPSASAASSSSPSGASCCSSLDSTRACIVHKPFVATAGATEARRWSRVPTKPHVQIRALEPPAAVAAAAAAAAAVLQPPSERHTASIHTYSRPPEGGGGGDSSGDEYVHTYDASNEYAAEGVCIMKPTGSSAAAKEDSAVNGRQRYDANAPAYGDLDDSGVGLGRRGDVRSGGGGAAAAAIGATARAETAGGRRRAVVRRTRAKQTPLVVAEAASPLRQQAASSPPPLPALLLPQSFGLRSCSDASAGNETESSDSGGRRRRSTSKVSYGSDGSVVATVAPRRPAASSSGGGGAGEDVDASDDASSTSTQEWPPRRPPAIAKSITLAAGSFPDVSTATAVAPIATAVAPIATDASSENDSDAPGSVGFSGRRPEHGSSEDFGSGSGSETEPGGSTEGRRTTATRSSTVPQPAPPSLPLQSGSNSEFRGNDKCRCRSASATSSDSSVTSRPTPVGGNAVATRPESLVAAAGRRRCAAAADGAIDAVAASEEISISRLCLAAPFTAAAATAATATAAPAVAVLAEEKEDGSDGDSRGYGSVTEGVGADHNGVDGDDEDGSPDMSGRRQQQQHCPVASAQPPPEVAAPAPATGPVSLSAHTAAAAADKTLAALLSNLATSANVLPRPAGAIPNRGSDPIGAASGGGGVKRPRSGACTWFGDGTAAAATAAAAAGGSMPSSCCYVLRLSGGGGAAAGECAGVPPPDAVMRALSNGPCGPEALYSWAGELRTALVTSSGCVHQRLLVVADSTTRAPGPTWLTALRAAVAGAVLGPVLDGAGAGSGGGDARSGGGRRRDHPMGGGGRRRYCPDWLRQTVLLLPLSHLIVPYGGSYLYQAASRAYQGKTTFGRRFAHEM</sequence>
<protein>
    <recommendedName>
        <fullName evidence="3">Topoisomerase 6 subunit A/Spo11 TOPRIM domain-containing protein</fullName>
    </recommendedName>
</protein>
<feature type="region of interest" description="Disordered" evidence="2">
    <location>
        <begin position="1245"/>
        <end position="1376"/>
    </location>
</feature>
<feature type="compositionally biased region" description="Low complexity" evidence="2">
    <location>
        <begin position="2136"/>
        <end position="2154"/>
    </location>
</feature>
<dbReference type="Proteomes" id="UP000001058">
    <property type="component" value="Unassembled WGS sequence"/>
</dbReference>